<dbReference type="InterPro" id="IPR007413">
    <property type="entry name" value="YcjX-like"/>
</dbReference>
<sequence>MASSLTTFTDEARIALDTLSGRAAGLFSPSLRLGVTGLSRAGKTVFISALVHNLIHGGRLPLFQAQKSGRIARAFLEEQPDDAVPRFQYEDHIAALVDDRVWPDSTRAISELRLTIEYESASGWNRLFSAGKLSVDIVDYPGEWLLDLPLLGKSFTDFSREAVELAALPVRSDLSCAWRELASSIDPDADADEMTARRLAESFAAYLKACKLDERALSTLPPGRFLMPGDLEGSPALTFAPLMKLSERRRPGSLQAMMERRYEAYKTHVVKPFFREHITRLDRQIVLIDAMQALNAGPAAMADLERAVTEILSCFRPGRGNFVTDLFSRRIDRILVAATKADQLHHESHDRLQAIVRRLADRAVARANFSGADVDVVAMAAVRSTREGTVKQGRETLPVIIGTPLKGETIDGETFDGKTETAIFPGDLPEKVDAVFDLPGPQAKGPGPEAESNEPAIRFVRFRPPKLECTAEGVTLSLPHIRLDRALQFLIGDHLA</sequence>
<dbReference type="Pfam" id="PF04317">
    <property type="entry name" value="DUF463"/>
    <property type="match status" value="1"/>
</dbReference>
<evidence type="ECO:0000313" key="2">
    <source>
        <dbReference type="Proteomes" id="UP000053176"/>
    </source>
</evidence>
<evidence type="ECO:0000313" key="1">
    <source>
        <dbReference type="EMBL" id="KUM27614.1"/>
    </source>
</evidence>
<organism evidence="1 2">
    <name type="scientific">Rhizobium loti</name>
    <name type="common">Mesorhizobium loti</name>
    <dbReference type="NCBI Taxonomy" id="381"/>
    <lineage>
        <taxon>Bacteria</taxon>
        <taxon>Pseudomonadati</taxon>
        <taxon>Pseudomonadota</taxon>
        <taxon>Alphaproteobacteria</taxon>
        <taxon>Hyphomicrobiales</taxon>
        <taxon>Phyllobacteriaceae</taxon>
        <taxon>Mesorhizobium</taxon>
    </lineage>
</organism>
<proteinExistence type="predicted"/>
<dbReference type="PANTHER" id="PTHR38605">
    <property type="entry name" value="ATPASE-RELATED"/>
    <property type="match status" value="1"/>
</dbReference>
<gene>
    <name evidence="1" type="ORF">AU467_15875</name>
</gene>
<dbReference type="AlphaFoldDB" id="A0A101KVH3"/>
<dbReference type="EMBL" id="LPWA01000079">
    <property type="protein sequence ID" value="KUM27614.1"/>
    <property type="molecule type" value="Genomic_DNA"/>
</dbReference>
<dbReference type="OrthoDB" id="9777645at2"/>
<dbReference type="PANTHER" id="PTHR38605:SF1">
    <property type="entry name" value="ATPASE"/>
    <property type="match status" value="1"/>
</dbReference>
<comment type="caution">
    <text evidence="1">The sequence shown here is derived from an EMBL/GenBank/DDBJ whole genome shotgun (WGS) entry which is preliminary data.</text>
</comment>
<reference evidence="1 2" key="1">
    <citation type="submission" date="2015-12" db="EMBL/GenBank/DDBJ databases">
        <title>Draft genome sequence of Mesorhizobium sp. UFLA 01-765, a multitolerant efficient symbiont and plant-growth promoting strain isolated from Zn-mining soil using Leucaena leucocephala as a trap plant.</title>
        <authorList>
            <person name="Rangel W.M."/>
            <person name="Thijs S."/>
            <person name="Longatti S.M."/>
            <person name="Moreira F.M."/>
            <person name="Weyens N."/>
            <person name="Vangronsveld J."/>
            <person name="Van Hamme J.D."/>
            <person name="Bottos E.M."/>
            <person name="Rineau F."/>
        </authorList>
    </citation>
    <scope>NUCLEOTIDE SEQUENCE [LARGE SCALE GENOMIC DNA]</scope>
    <source>
        <strain evidence="1 2">UFLA 01-765</strain>
    </source>
</reference>
<name>A0A101KVH3_RHILI</name>
<dbReference type="Proteomes" id="UP000053176">
    <property type="component" value="Unassembled WGS sequence"/>
</dbReference>
<protein>
    <submittedName>
        <fullName evidence="1">Amino acid regulated cytosolic protein</fullName>
    </submittedName>
</protein>
<accession>A0A101KVH3</accession>
<dbReference type="PIRSF" id="PIRSF019381">
    <property type="entry name" value="YcjX"/>
    <property type="match status" value="1"/>
</dbReference>